<name>A0A0J7J2J4_9FLAO</name>
<protein>
    <submittedName>
        <fullName evidence="2">Uncharacterized protein</fullName>
    </submittedName>
</protein>
<keyword evidence="3" id="KW-1185">Reference proteome</keyword>
<keyword evidence="1" id="KW-0472">Membrane</keyword>
<dbReference type="EMBL" id="LFNG01000002">
    <property type="protein sequence ID" value="KMQ72492.1"/>
    <property type="molecule type" value="Genomic_DNA"/>
</dbReference>
<feature type="transmembrane region" description="Helical" evidence="1">
    <location>
        <begin position="105"/>
        <end position="121"/>
    </location>
</feature>
<gene>
    <name evidence="2" type="ORF">ACM44_01780</name>
</gene>
<dbReference type="RefSeq" id="WP_048498405.1">
    <property type="nucleotide sequence ID" value="NZ_LFNG01000002.1"/>
</dbReference>
<organism evidence="2 3">
    <name type="scientific">Chryseobacterium koreense CCUG 49689</name>
    <dbReference type="NCBI Taxonomy" id="1304281"/>
    <lineage>
        <taxon>Bacteria</taxon>
        <taxon>Pseudomonadati</taxon>
        <taxon>Bacteroidota</taxon>
        <taxon>Flavobacteriia</taxon>
        <taxon>Flavobacteriales</taxon>
        <taxon>Weeksellaceae</taxon>
        <taxon>Chryseobacterium group</taxon>
        <taxon>Chryseobacterium</taxon>
    </lineage>
</organism>
<comment type="caution">
    <text evidence="2">The sequence shown here is derived from an EMBL/GenBank/DDBJ whole genome shotgun (WGS) entry which is preliminary data.</text>
</comment>
<reference evidence="2 3" key="1">
    <citation type="journal article" date="2004" name="Int. J. Syst. Evol. Microbiol.">
        <title>Kaistella koreensis gen. nov., sp. nov., a novel member of the Chryseobacterium-Bergeyella-Riemerella branch.</title>
        <authorList>
            <person name="Kim M.K."/>
            <person name="Im W.T."/>
            <person name="Shin Y.K."/>
            <person name="Lim J.H."/>
            <person name="Kim S.H."/>
            <person name="Lee B.C."/>
            <person name="Park M.Y."/>
            <person name="Lee K.Y."/>
            <person name="Lee S.T."/>
        </authorList>
    </citation>
    <scope>NUCLEOTIDE SEQUENCE [LARGE SCALE GENOMIC DNA]</scope>
    <source>
        <strain evidence="2 3">CCUG 49689</strain>
    </source>
</reference>
<dbReference type="AlphaFoldDB" id="A0A0J7J2J4"/>
<dbReference type="Gene3D" id="1.10.10.10">
    <property type="entry name" value="Winged helix-like DNA-binding domain superfamily/Winged helix DNA-binding domain"/>
    <property type="match status" value="1"/>
</dbReference>
<dbReference type="Proteomes" id="UP000035900">
    <property type="component" value="Unassembled WGS sequence"/>
</dbReference>
<accession>A0A0J7J2J4</accession>
<sequence>MSNKTKHYILKELNKVYNNNPDYYDNEVLGILSRSISFNQLKNNLNVPDSELTKNLEYLIINEEVQRLDKNASEKDLNFKLTEKGRKSFYSDFYYNKFWYRDRTFVIEIIAILVAIITFLVKP</sequence>
<dbReference type="PATRIC" id="fig|1304281.5.peg.383"/>
<keyword evidence="1" id="KW-1133">Transmembrane helix</keyword>
<evidence type="ECO:0000313" key="3">
    <source>
        <dbReference type="Proteomes" id="UP000035900"/>
    </source>
</evidence>
<dbReference type="InterPro" id="IPR036388">
    <property type="entry name" value="WH-like_DNA-bd_sf"/>
</dbReference>
<evidence type="ECO:0000313" key="2">
    <source>
        <dbReference type="EMBL" id="KMQ72492.1"/>
    </source>
</evidence>
<keyword evidence="1" id="KW-0812">Transmembrane</keyword>
<proteinExistence type="predicted"/>
<evidence type="ECO:0000256" key="1">
    <source>
        <dbReference type="SAM" id="Phobius"/>
    </source>
</evidence>